<dbReference type="InterPro" id="IPR036259">
    <property type="entry name" value="MFS_trans_sf"/>
</dbReference>
<dbReference type="GO" id="GO:0022857">
    <property type="term" value="F:transmembrane transporter activity"/>
    <property type="evidence" value="ECO:0007669"/>
    <property type="project" value="TreeGrafter"/>
</dbReference>
<protein>
    <recommendedName>
        <fullName evidence="10">Major facilitator superfamily (MFS) profile domain-containing protein</fullName>
    </recommendedName>
</protein>
<name>A0A384JQE1_BOTFB</name>
<feature type="transmembrane region" description="Helical" evidence="7">
    <location>
        <begin position="12"/>
        <end position="29"/>
    </location>
</feature>
<evidence type="ECO:0000313" key="9">
    <source>
        <dbReference type="Proteomes" id="UP000001798"/>
    </source>
</evidence>
<keyword evidence="6 7" id="KW-0472">Membrane</keyword>
<accession>A0A384JQE1</accession>
<evidence type="ECO:0000256" key="5">
    <source>
        <dbReference type="ARBA" id="ARBA00022989"/>
    </source>
</evidence>
<feature type="transmembrane region" description="Helical" evidence="7">
    <location>
        <begin position="109"/>
        <end position="128"/>
    </location>
</feature>
<keyword evidence="5 7" id="KW-1133">Transmembrane helix</keyword>
<keyword evidence="9" id="KW-1185">Reference proteome</keyword>
<organism evidence="8 9">
    <name type="scientific">Botryotinia fuckeliana (strain B05.10)</name>
    <name type="common">Noble rot fungus</name>
    <name type="synonym">Botrytis cinerea</name>
    <dbReference type="NCBI Taxonomy" id="332648"/>
    <lineage>
        <taxon>Eukaryota</taxon>
        <taxon>Fungi</taxon>
        <taxon>Dikarya</taxon>
        <taxon>Ascomycota</taxon>
        <taxon>Pezizomycotina</taxon>
        <taxon>Leotiomycetes</taxon>
        <taxon>Helotiales</taxon>
        <taxon>Sclerotiniaceae</taxon>
        <taxon>Botrytis</taxon>
    </lineage>
</organism>
<evidence type="ECO:0000256" key="3">
    <source>
        <dbReference type="ARBA" id="ARBA00022448"/>
    </source>
</evidence>
<dbReference type="Gene3D" id="1.20.1250.20">
    <property type="entry name" value="MFS general substrate transporter like domains"/>
    <property type="match status" value="1"/>
</dbReference>
<evidence type="ECO:0008006" key="10">
    <source>
        <dbReference type="Google" id="ProtNLM"/>
    </source>
</evidence>
<dbReference type="Proteomes" id="UP000001798">
    <property type="component" value="Chromosome 8"/>
</dbReference>
<dbReference type="VEuPathDB" id="FungiDB:Bcin08g03580"/>
<proteinExistence type="inferred from homology"/>
<dbReference type="PANTHER" id="PTHR23501">
    <property type="entry name" value="MAJOR FACILITATOR SUPERFAMILY"/>
    <property type="match status" value="1"/>
</dbReference>
<dbReference type="KEGG" id="bfu:BCIN_08g03580"/>
<dbReference type="GO" id="GO:0005886">
    <property type="term" value="C:plasma membrane"/>
    <property type="evidence" value="ECO:0007669"/>
    <property type="project" value="TreeGrafter"/>
</dbReference>
<evidence type="ECO:0000256" key="4">
    <source>
        <dbReference type="ARBA" id="ARBA00022692"/>
    </source>
</evidence>
<reference evidence="8 9" key="2">
    <citation type="journal article" date="2012" name="Eukaryot. Cell">
        <title>Genome update of Botrytis cinerea strains B05.10 and T4.</title>
        <authorList>
            <person name="Staats M."/>
            <person name="van Kan J.A."/>
        </authorList>
    </citation>
    <scope>NUCLEOTIDE SEQUENCE [LARGE SCALE GENOMIC DNA]</scope>
    <source>
        <strain evidence="8 9">B05.10</strain>
    </source>
</reference>
<evidence type="ECO:0000313" key="8">
    <source>
        <dbReference type="EMBL" id="ATZ52711.1"/>
    </source>
</evidence>
<dbReference type="RefSeq" id="XP_024550376.1">
    <property type="nucleotide sequence ID" value="XM_024694586.1"/>
</dbReference>
<dbReference type="SUPFAM" id="SSF103473">
    <property type="entry name" value="MFS general substrate transporter"/>
    <property type="match status" value="1"/>
</dbReference>
<keyword evidence="3" id="KW-0813">Transport</keyword>
<dbReference type="PANTHER" id="PTHR23501:SF12">
    <property type="entry name" value="MAJOR FACILITATOR SUPERFAMILY (MFS) PROFILE DOMAIN-CONTAINING PROTEIN-RELATED"/>
    <property type="match status" value="1"/>
</dbReference>
<comment type="similarity">
    <text evidence="2">Belongs to the major facilitator superfamily. TCR/Tet family.</text>
</comment>
<reference evidence="8 9" key="1">
    <citation type="journal article" date="2011" name="PLoS Genet.">
        <title>Genomic analysis of the necrotrophic fungal pathogens Sclerotinia sclerotiorum and Botrytis cinerea.</title>
        <authorList>
            <person name="Amselem J."/>
            <person name="Cuomo C.A."/>
            <person name="van Kan J.A."/>
            <person name="Viaud M."/>
            <person name="Benito E.P."/>
            <person name="Couloux A."/>
            <person name="Coutinho P.M."/>
            <person name="de Vries R.P."/>
            <person name="Dyer P.S."/>
            <person name="Fillinger S."/>
            <person name="Fournier E."/>
            <person name="Gout L."/>
            <person name="Hahn M."/>
            <person name="Kohn L."/>
            <person name="Lapalu N."/>
            <person name="Plummer K.M."/>
            <person name="Pradier J.M."/>
            <person name="Quevillon E."/>
            <person name="Sharon A."/>
            <person name="Simon A."/>
            <person name="ten Have A."/>
            <person name="Tudzynski B."/>
            <person name="Tudzynski P."/>
            <person name="Wincker P."/>
            <person name="Andrew M."/>
            <person name="Anthouard V."/>
            <person name="Beever R.E."/>
            <person name="Beffa R."/>
            <person name="Benoit I."/>
            <person name="Bouzid O."/>
            <person name="Brault B."/>
            <person name="Chen Z."/>
            <person name="Choquer M."/>
            <person name="Collemare J."/>
            <person name="Cotton P."/>
            <person name="Danchin E.G."/>
            <person name="Da Silva C."/>
            <person name="Gautier A."/>
            <person name="Giraud C."/>
            <person name="Giraud T."/>
            <person name="Gonzalez C."/>
            <person name="Grossetete S."/>
            <person name="Guldener U."/>
            <person name="Henrissat B."/>
            <person name="Howlett B.J."/>
            <person name="Kodira C."/>
            <person name="Kretschmer M."/>
            <person name="Lappartient A."/>
            <person name="Leroch M."/>
            <person name="Levis C."/>
            <person name="Mauceli E."/>
            <person name="Neuveglise C."/>
            <person name="Oeser B."/>
            <person name="Pearson M."/>
            <person name="Poulain J."/>
            <person name="Poussereau N."/>
            <person name="Quesneville H."/>
            <person name="Rascle C."/>
            <person name="Schumacher J."/>
            <person name="Segurens B."/>
            <person name="Sexton A."/>
            <person name="Silva E."/>
            <person name="Sirven C."/>
            <person name="Soanes D.M."/>
            <person name="Talbot N.J."/>
            <person name="Templeton M."/>
            <person name="Yandava C."/>
            <person name="Yarden O."/>
            <person name="Zeng Q."/>
            <person name="Rollins J.A."/>
            <person name="Lebrun M.H."/>
            <person name="Dickman M."/>
        </authorList>
    </citation>
    <scope>NUCLEOTIDE SEQUENCE [LARGE SCALE GENOMIC DNA]</scope>
    <source>
        <strain evidence="8 9">B05.10</strain>
    </source>
</reference>
<feature type="transmembrane region" description="Helical" evidence="7">
    <location>
        <begin position="67"/>
        <end position="89"/>
    </location>
</feature>
<gene>
    <name evidence="8" type="ORF">BCIN_08g03580</name>
</gene>
<sequence>MDFRGFLDGRNSHGFSLLFVIGSIIYGAAPNTTALIFGRVIRGGTGMYLGALTLISVNTSPKETIEYIECFALVWGFGSVIEPLVRGAFTDSSATLRWVGFVADALTDTYILIYAAAALSLVLSVFFTKLW</sequence>
<comment type="subcellular location">
    <subcellularLocation>
        <location evidence="1">Membrane</location>
        <topology evidence="1">Multi-pass membrane protein</topology>
    </subcellularLocation>
</comment>
<reference evidence="8 9" key="3">
    <citation type="journal article" date="2017" name="Mol. Plant Pathol.">
        <title>A gapless genome sequence of the fungus Botrytis cinerea.</title>
        <authorList>
            <person name="Van Kan J.A."/>
            <person name="Stassen J.H."/>
            <person name="Mosbach A."/>
            <person name="Van Der Lee T.A."/>
            <person name="Faino L."/>
            <person name="Farmer A.D."/>
            <person name="Papasotiriou D.G."/>
            <person name="Zhou S."/>
            <person name="Seidl M.F."/>
            <person name="Cottam E."/>
            <person name="Edel D."/>
            <person name="Hahn M."/>
            <person name="Schwartz D.C."/>
            <person name="Dietrich R.A."/>
            <person name="Widdison S."/>
            <person name="Scalliet G."/>
        </authorList>
    </citation>
    <scope>NUCLEOTIDE SEQUENCE [LARGE SCALE GENOMIC DNA]</scope>
    <source>
        <strain evidence="8 9">B05.10</strain>
    </source>
</reference>
<evidence type="ECO:0000256" key="7">
    <source>
        <dbReference type="SAM" id="Phobius"/>
    </source>
</evidence>
<dbReference type="GeneID" id="5435158"/>
<dbReference type="EMBL" id="CP009812">
    <property type="protein sequence ID" value="ATZ52711.1"/>
    <property type="molecule type" value="Genomic_DNA"/>
</dbReference>
<dbReference type="OrthoDB" id="10021397at2759"/>
<evidence type="ECO:0000256" key="2">
    <source>
        <dbReference type="ARBA" id="ARBA00007520"/>
    </source>
</evidence>
<evidence type="ECO:0000256" key="6">
    <source>
        <dbReference type="ARBA" id="ARBA00023136"/>
    </source>
</evidence>
<evidence type="ECO:0000256" key="1">
    <source>
        <dbReference type="ARBA" id="ARBA00004141"/>
    </source>
</evidence>
<dbReference type="AlphaFoldDB" id="A0A384JQE1"/>
<keyword evidence="4 7" id="KW-0812">Transmembrane</keyword>